<accession>A0ABU3Q4D4</accession>
<keyword evidence="2 5" id="KW-0812">Transmembrane</keyword>
<evidence type="ECO:0000259" key="6">
    <source>
        <dbReference type="Pfam" id="PF07298"/>
    </source>
</evidence>
<feature type="transmembrane region" description="Helical" evidence="5">
    <location>
        <begin position="201"/>
        <end position="219"/>
    </location>
</feature>
<feature type="transmembrane region" description="Helical" evidence="5">
    <location>
        <begin position="72"/>
        <end position="93"/>
    </location>
</feature>
<evidence type="ECO:0000256" key="3">
    <source>
        <dbReference type="ARBA" id="ARBA00022989"/>
    </source>
</evidence>
<keyword evidence="8" id="KW-1185">Reference proteome</keyword>
<keyword evidence="4 5" id="KW-0472">Membrane</keyword>
<evidence type="ECO:0000313" key="7">
    <source>
        <dbReference type="EMBL" id="MDT9598282.1"/>
    </source>
</evidence>
<evidence type="ECO:0000256" key="4">
    <source>
        <dbReference type="ARBA" id="ARBA00023136"/>
    </source>
</evidence>
<organism evidence="7 8">
    <name type="scientific">Sphingosinicella rhizophila</name>
    <dbReference type="NCBI Taxonomy" id="3050082"/>
    <lineage>
        <taxon>Bacteria</taxon>
        <taxon>Pseudomonadati</taxon>
        <taxon>Pseudomonadota</taxon>
        <taxon>Alphaproteobacteria</taxon>
        <taxon>Sphingomonadales</taxon>
        <taxon>Sphingosinicellaceae</taxon>
        <taxon>Sphingosinicella</taxon>
    </lineage>
</organism>
<sequence length="233" mass="25632">MIEHVSLALATLAFIGSHLAMSHPLRTRLVQNLGEAGFALLHSLIAFATLGWMIVAWRGINAPVPMWIAPLWWWNVASAIMLLACILLVGSLFRNPAFPNAGARKPAMRPATGVFAITRHPMNWSFILWALVHISLWWSPRNLIVAMGILILAIAGSIGQDRKKRALLGEGWRGWESRTSFIPFRALIDGRIPWRAAFPGWTALLGGLALWLAITWFHAPMVSPIGGLGRGIG</sequence>
<gene>
    <name evidence="7" type="ORF">RQX22_04870</name>
</gene>
<dbReference type="Gene3D" id="1.20.120.1630">
    <property type="match status" value="1"/>
</dbReference>
<proteinExistence type="predicted"/>
<dbReference type="Pfam" id="PF07298">
    <property type="entry name" value="NnrU"/>
    <property type="match status" value="1"/>
</dbReference>
<dbReference type="InterPro" id="IPR009915">
    <property type="entry name" value="NnrU_dom"/>
</dbReference>
<dbReference type="EMBL" id="JAVUPU010000002">
    <property type="protein sequence ID" value="MDT9598282.1"/>
    <property type="molecule type" value="Genomic_DNA"/>
</dbReference>
<feature type="transmembrane region" description="Helical" evidence="5">
    <location>
        <begin position="38"/>
        <end position="60"/>
    </location>
</feature>
<evidence type="ECO:0000256" key="2">
    <source>
        <dbReference type="ARBA" id="ARBA00022692"/>
    </source>
</evidence>
<evidence type="ECO:0000256" key="1">
    <source>
        <dbReference type="ARBA" id="ARBA00004141"/>
    </source>
</evidence>
<dbReference type="RefSeq" id="WP_315724183.1">
    <property type="nucleotide sequence ID" value="NZ_JAVUPU010000002.1"/>
</dbReference>
<reference evidence="7 8" key="1">
    <citation type="submission" date="2023-05" db="EMBL/GenBank/DDBJ databases">
        <authorList>
            <person name="Guo Y."/>
        </authorList>
    </citation>
    <scope>NUCLEOTIDE SEQUENCE [LARGE SCALE GENOMIC DNA]</scope>
    <source>
        <strain evidence="7 8">GR2756</strain>
    </source>
</reference>
<name>A0ABU3Q4D4_9SPHN</name>
<comment type="subcellular location">
    <subcellularLocation>
        <location evidence="1">Membrane</location>
        <topology evidence="1">Multi-pass membrane protein</topology>
    </subcellularLocation>
</comment>
<evidence type="ECO:0000313" key="8">
    <source>
        <dbReference type="Proteomes" id="UP001259572"/>
    </source>
</evidence>
<protein>
    <submittedName>
        <fullName evidence="7">NnrU family protein</fullName>
    </submittedName>
</protein>
<dbReference type="Proteomes" id="UP001259572">
    <property type="component" value="Unassembled WGS sequence"/>
</dbReference>
<comment type="caution">
    <text evidence="7">The sequence shown here is derived from an EMBL/GenBank/DDBJ whole genome shotgun (WGS) entry which is preliminary data.</text>
</comment>
<feature type="transmembrane region" description="Helical" evidence="5">
    <location>
        <begin position="126"/>
        <end position="155"/>
    </location>
</feature>
<feature type="domain" description="NnrU" evidence="6">
    <location>
        <begin position="7"/>
        <end position="222"/>
    </location>
</feature>
<keyword evidence="3 5" id="KW-1133">Transmembrane helix</keyword>
<evidence type="ECO:0000256" key="5">
    <source>
        <dbReference type="SAM" id="Phobius"/>
    </source>
</evidence>